<sequence length="313" mass="34507">MQKKKMIRQHLQYSASILLICFCIAPRLLAQALEPRAYANAPAGLNFVVAGYQGSRGGLIFDPAIPINDATSTVDVAVFGYLRTLNVAGLSAKAGIVLPYADLYAEGRDAQTNALLTREVSGAADPSLYFSINFYGAPALNLREFKNYKQDTIAGFTLKVTPPLGQYARDKIINIGTNRWSIKPELGISKAINRWILEATTNVTFYTNNDQFATNKTRKQAAVYSLQGNLIYTFQNKIWLSYGFTYFTGGETKVNGVVSNDLQNNSRTGFTAAIPINKYHSIKILASTGVSTRTGSDYDSINIFWQYRWGAGL</sequence>
<organism evidence="1">
    <name type="scientific">hydrothermal vent metagenome</name>
    <dbReference type="NCBI Taxonomy" id="652676"/>
    <lineage>
        <taxon>unclassified sequences</taxon>
        <taxon>metagenomes</taxon>
        <taxon>ecological metagenomes</taxon>
    </lineage>
</organism>
<gene>
    <name evidence="1" type="ORF">MNBD_GAMMA08-1456</name>
</gene>
<protein>
    <recommendedName>
        <fullName evidence="2">QbdB</fullName>
    </recommendedName>
</protein>
<evidence type="ECO:0000313" key="1">
    <source>
        <dbReference type="EMBL" id="VAW67032.1"/>
    </source>
</evidence>
<evidence type="ECO:0008006" key="2">
    <source>
        <dbReference type="Google" id="ProtNLM"/>
    </source>
</evidence>
<name>A0A3B0XV32_9ZZZZ</name>
<dbReference type="EMBL" id="UOFH01000366">
    <property type="protein sequence ID" value="VAW67032.1"/>
    <property type="molecule type" value="Genomic_DNA"/>
</dbReference>
<dbReference type="AlphaFoldDB" id="A0A3B0XV32"/>
<dbReference type="InterPro" id="IPR025737">
    <property type="entry name" value="FApF"/>
</dbReference>
<reference evidence="1" key="1">
    <citation type="submission" date="2018-06" db="EMBL/GenBank/DDBJ databases">
        <authorList>
            <person name="Zhirakovskaya E."/>
        </authorList>
    </citation>
    <scope>NUCLEOTIDE SEQUENCE</scope>
</reference>
<proteinExistence type="predicted"/>
<accession>A0A3B0XV32</accession>
<dbReference type="Pfam" id="PF13557">
    <property type="entry name" value="Phenol_MetA_deg"/>
    <property type="match status" value="1"/>
</dbReference>